<reference evidence="4 5" key="1">
    <citation type="submission" date="2023-07" db="EMBL/GenBank/DDBJ databases">
        <title>Genomic Encyclopedia of Type Strains, Phase IV (KMG-IV): sequencing the most valuable type-strain genomes for metagenomic binning, comparative biology and taxonomic classification.</title>
        <authorList>
            <person name="Goeker M."/>
        </authorList>
    </citation>
    <scope>NUCLEOTIDE SEQUENCE [LARGE SCALE GENOMIC DNA]</scope>
    <source>
        <strain evidence="4 5">DSM 1400</strain>
    </source>
</reference>
<name>A0ABU0JU23_HATLI</name>
<accession>A0ABU0JU23</accession>
<dbReference type="RefSeq" id="WP_111942300.1">
    <property type="nucleotide sequence ID" value="NZ_BAAACJ010000004.1"/>
</dbReference>
<dbReference type="InterPro" id="IPR000182">
    <property type="entry name" value="GNAT_dom"/>
</dbReference>
<dbReference type="EMBL" id="JAUSWN010000023">
    <property type="protein sequence ID" value="MDQ0480607.1"/>
    <property type="molecule type" value="Genomic_DNA"/>
</dbReference>
<dbReference type="Pfam" id="PF00583">
    <property type="entry name" value="Acetyltransf_1"/>
    <property type="match status" value="1"/>
</dbReference>
<feature type="domain" description="N-acetyltransferase" evidence="3">
    <location>
        <begin position="163"/>
        <end position="302"/>
    </location>
</feature>
<evidence type="ECO:0000313" key="4">
    <source>
        <dbReference type="EMBL" id="MDQ0480607.1"/>
    </source>
</evidence>
<keyword evidence="1" id="KW-0808">Transferase</keyword>
<protein>
    <submittedName>
        <fullName evidence="4">Ribosomal protein S18 acetylase RimI-like enzyme</fullName>
    </submittedName>
</protein>
<organism evidence="4 5">
    <name type="scientific">Hathewaya limosa</name>
    <name type="common">Clostridium limosum</name>
    <dbReference type="NCBI Taxonomy" id="1536"/>
    <lineage>
        <taxon>Bacteria</taxon>
        <taxon>Bacillati</taxon>
        <taxon>Bacillota</taxon>
        <taxon>Clostridia</taxon>
        <taxon>Eubacteriales</taxon>
        <taxon>Clostridiaceae</taxon>
        <taxon>Hathewaya</taxon>
    </lineage>
</organism>
<dbReference type="PROSITE" id="PS51186">
    <property type="entry name" value="GNAT"/>
    <property type="match status" value="1"/>
</dbReference>
<evidence type="ECO:0000259" key="3">
    <source>
        <dbReference type="PROSITE" id="PS51186"/>
    </source>
</evidence>
<dbReference type="PANTHER" id="PTHR43420">
    <property type="entry name" value="ACETYLTRANSFERASE"/>
    <property type="match status" value="1"/>
</dbReference>
<sequence length="302" mass="35887">MLTWENLNEDNEKELENYNIYSKNFNVLNRDFLTEYYYSNFLKKFFLRKKCKILRMSNSLVGFLWGDSLKSDRCFINEFYMLPNLELDKMDLNVFEEIFPSECRIAYICEDNPLNQSVLTQLKFKRKNSIIEMKLDIKDYRFMDDAQVNEYLSFETIQEGLHEKIRCSVQNNIFQSNSRVPLTHADIIEDEKQSYYIKGGGIFLKYKGEYIGYTQVIRESGFLTIVNFGIIPQHRRKGYGKILIDRIIKLCNKSYPKETIIKIKVYDNNDAAINLYKSMGFIENKKISTWILTKSKLLMDKI</sequence>
<proteinExistence type="predicted"/>
<keyword evidence="5" id="KW-1185">Reference proteome</keyword>
<evidence type="ECO:0000256" key="2">
    <source>
        <dbReference type="ARBA" id="ARBA00023315"/>
    </source>
</evidence>
<gene>
    <name evidence="4" type="ORF">QOZ93_002355</name>
</gene>
<evidence type="ECO:0000256" key="1">
    <source>
        <dbReference type="ARBA" id="ARBA00022679"/>
    </source>
</evidence>
<dbReference type="InterPro" id="IPR050680">
    <property type="entry name" value="YpeA/RimI_acetyltransf"/>
</dbReference>
<dbReference type="Gene3D" id="3.40.630.30">
    <property type="match status" value="1"/>
</dbReference>
<dbReference type="PANTHER" id="PTHR43420:SF12">
    <property type="entry name" value="N-ACETYLTRANSFERASE DOMAIN-CONTAINING PROTEIN"/>
    <property type="match status" value="1"/>
</dbReference>
<dbReference type="Proteomes" id="UP001224418">
    <property type="component" value="Unassembled WGS sequence"/>
</dbReference>
<comment type="caution">
    <text evidence="4">The sequence shown here is derived from an EMBL/GenBank/DDBJ whole genome shotgun (WGS) entry which is preliminary data.</text>
</comment>
<dbReference type="SUPFAM" id="SSF55729">
    <property type="entry name" value="Acyl-CoA N-acyltransferases (Nat)"/>
    <property type="match status" value="1"/>
</dbReference>
<keyword evidence="2" id="KW-0012">Acyltransferase</keyword>
<dbReference type="InterPro" id="IPR016181">
    <property type="entry name" value="Acyl_CoA_acyltransferase"/>
</dbReference>
<dbReference type="CDD" id="cd04301">
    <property type="entry name" value="NAT_SF"/>
    <property type="match status" value="1"/>
</dbReference>
<evidence type="ECO:0000313" key="5">
    <source>
        <dbReference type="Proteomes" id="UP001224418"/>
    </source>
</evidence>